<dbReference type="KEGG" id="bqy:MUS_0643"/>
<protein>
    <submittedName>
        <fullName evidence="1">Uncharacterized protein</fullName>
    </submittedName>
</protein>
<dbReference type="HOGENOM" id="CLU_3323966_0_0_9"/>
<dbReference type="AlphaFoldDB" id="I2C238"/>
<evidence type="ECO:0000313" key="1">
    <source>
        <dbReference type="EMBL" id="AFJ60712.1"/>
    </source>
</evidence>
<evidence type="ECO:0000313" key="2">
    <source>
        <dbReference type="Proteomes" id="UP000002878"/>
    </source>
</evidence>
<dbReference type="Proteomes" id="UP000002878">
    <property type="component" value="Chromosome"/>
</dbReference>
<accession>I2C238</accession>
<name>I2C238_BACAY</name>
<sequence length="39" mass="4393">MNVKWEPGSVKKPGFRTSLADRGLNVCPPFFLCQKLRGD</sequence>
<reference evidence="1 2" key="1">
    <citation type="journal article" date="2012" name="J. Biotechnol.">
        <title>Genome sequence of the plant growth promoting strain Bacillus amyloliquefaciens subsp. plantarum B9601-Y2 and expression of mersacidin and other secondary metabolites.</title>
        <authorList>
            <person name="He P."/>
            <person name="Hao K."/>
            <person name="Blom J."/>
            <person name="Ruckert C."/>
            <person name="Vater J."/>
            <person name="Mao Z."/>
            <person name="Wu Y."/>
            <person name="Hou M."/>
            <person name="He P."/>
            <person name="He Y."/>
            <person name="Borriss R."/>
        </authorList>
    </citation>
    <scope>NUCLEOTIDE SEQUENCE [LARGE SCALE GENOMIC DNA]</scope>
    <source>
        <strain evidence="1">Y2</strain>
    </source>
</reference>
<dbReference type="EMBL" id="CP003332">
    <property type="protein sequence ID" value="AFJ60712.1"/>
    <property type="molecule type" value="Genomic_DNA"/>
</dbReference>
<proteinExistence type="predicted"/>
<gene>
    <name evidence="1" type="ORF">MUS_0643</name>
</gene>
<organism evidence="1 2">
    <name type="scientific">Bacillus amyloliquefaciens (strain Y2)</name>
    <name type="common">Bacillus amyloliquefaciens subsp. plantarum (strain B9601-Y2)</name>
    <dbReference type="NCBI Taxonomy" id="1155777"/>
    <lineage>
        <taxon>Bacteria</taxon>
        <taxon>Bacillati</taxon>
        <taxon>Bacillota</taxon>
        <taxon>Bacilli</taxon>
        <taxon>Bacillales</taxon>
        <taxon>Bacillaceae</taxon>
        <taxon>Bacillus</taxon>
        <taxon>Bacillus amyloliquefaciens group</taxon>
    </lineage>
</organism>